<evidence type="ECO:0000313" key="9">
    <source>
        <dbReference type="Proteomes" id="UP000634004"/>
    </source>
</evidence>
<evidence type="ECO:0000256" key="6">
    <source>
        <dbReference type="PIRSR" id="PIRSR604574-2"/>
    </source>
</evidence>
<evidence type="ECO:0000259" key="7">
    <source>
        <dbReference type="PROSITE" id="PS51471"/>
    </source>
</evidence>
<evidence type="ECO:0000256" key="4">
    <source>
        <dbReference type="ARBA" id="ARBA00023004"/>
    </source>
</evidence>
<organism evidence="8 9">
    <name type="scientific">Algimonas arctica</name>
    <dbReference type="NCBI Taxonomy" id="1479486"/>
    <lineage>
        <taxon>Bacteria</taxon>
        <taxon>Pseudomonadati</taxon>
        <taxon>Pseudomonadota</taxon>
        <taxon>Alphaproteobacteria</taxon>
        <taxon>Maricaulales</taxon>
        <taxon>Robiginitomaculaceae</taxon>
        <taxon>Algimonas</taxon>
    </lineage>
</organism>
<keyword evidence="2 8" id="KW-0223">Dioxygenase</keyword>
<feature type="binding site" evidence="6">
    <location>
        <position position="120"/>
    </location>
    <ligand>
        <name>Fe cation</name>
        <dbReference type="ChEBI" id="CHEBI:24875"/>
        <note>catalytic</note>
    </ligand>
</feature>
<dbReference type="InterPro" id="IPR037151">
    <property type="entry name" value="AlkB-like_sf"/>
</dbReference>
<dbReference type="RefSeq" id="WP_189495291.1">
    <property type="nucleotide sequence ID" value="NZ_BMZH01000002.1"/>
</dbReference>
<dbReference type="PROSITE" id="PS51471">
    <property type="entry name" value="FE2OG_OXY"/>
    <property type="match status" value="1"/>
</dbReference>
<dbReference type="GO" id="GO:0008198">
    <property type="term" value="F:ferrous iron binding"/>
    <property type="evidence" value="ECO:0007669"/>
    <property type="project" value="TreeGrafter"/>
</dbReference>
<reference evidence="8" key="2">
    <citation type="submission" date="2020-09" db="EMBL/GenBank/DDBJ databases">
        <authorList>
            <person name="Sun Q."/>
            <person name="Kim S."/>
        </authorList>
    </citation>
    <scope>NUCLEOTIDE SEQUENCE</scope>
    <source>
        <strain evidence="8">KCTC 32513</strain>
    </source>
</reference>
<comment type="caution">
    <text evidence="8">The sequence shown here is derived from an EMBL/GenBank/DDBJ whole genome shotgun (WGS) entry which is preliminary data.</text>
</comment>
<dbReference type="InterPro" id="IPR004574">
    <property type="entry name" value="Alkb"/>
</dbReference>
<comment type="cofactor">
    <cofactor evidence="6">
        <name>Fe(2+)</name>
        <dbReference type="ChEBI" id="CHEBI:29033"/>
    </cofactor>
    <text evidence="6">Binds 1 Fe(2+) ion per subunit.</text>
</comment>
<keyword evidence="4 6" id="KW-0408">Iron</keyword>
<feature type="binding site" evidence="6">
    <location>
        <position position="118"/>
    </location>
    <ligand>
        <name>Fe cation</name>
        <dbReference type="ChEBI" id="CHEBI:24875"/>
        <note>catalytic</note>
    </ligand>
</feature>
<dbReference type="Proteomes" id="UP000634004">
    <property type="component" value="Unassembled WGS sequence"/>
</dbReference>
<dbReference type="SUPFAM" id="SSF51197">
    <property type="entry name" value="Clavaminate synthase-like"/>
    <property type="match status" value="1"/>
</dbReference>
<evidence type="ECO:0000256" key="3">
    <source>
        <dbReference type="ARBA" id="ARBA00023002"/>
    </source>
</evidence>
<feature type="binding site" evidence="5">
    <location>
        <position position="59"/>
    </location>
    <ligand>
        <name>substrate</name>
    </ligand>
</feature>
<feature type="binding site" evidence="6">
    <location>
        <position position="174"/>
    </location>
    <ligand>
        <name>Fe cation</name>
        <dbReference type="ChEBI" id="CHEBI:24875"/>
        <note>catalytic</note>
    </ligand>
</feature>
<evidence type="ECO:0000256" key="5">
    <source>
        <dbReference type="PIRSR" id="PIRSR604574-1"/>
    </source>
</evidence>
<dbReference type="PANTHER" id="PTHR16557:SF2">
    <property type="entry name" value="NUCLEIC ACID DIOXYGENASE ALKBH1"/>
    <property type="match status" value="1"/>
</dbReference>
<dbReference type="Pfam" id="PF13532">
    <property type="entry name" value="2OG-FeII_Oxy_2"/>
    <property type="match status" value="1"/>
</dbReference>
<reference evidence="8" key="1">
    <citation type="journal article" date="2014" name="Int. J. Syst. Evol. Microbiol.">
        <title>Complete genome sequence of Corynebacterium casei LMG S-19264T (=DSM 44701T), isolated from a smear-ripened cheese.</title>
        <authorList>
            <consortium name="US DOE Joint Genome Institute (JGI-PGF)"/>
            <person name="Walter F."/>
            <person name="Albersmeier A."/>
            <person name="Kalinowski J."/>
            <person name="Ruckert C."/>
        </authorList>
    </citation>
    <scope>NUCLEOTIDE SEQUENCE</scope>
    <source>
        <strain evidence="8">KCTC 32513</strain>
    </source>
</reference>
<evidence type="ECO:0000313" key="8">
    <source>
        <dbReference type="EMBL" id="GHA85690.1"/>
    </source>
</evidence>
<dbReference type="AlphaFoldDB" id="A0A8J3G1J8"/>
<proteinExistence type="predicted"/>
<dbReference type="PANTHER" id="PTHR16557">
    <property type="entry name" value="ALKYLATED DNA REPAIR PROTEIN ALKB-RELATED"/>
    <property type="match status" value="1"/>
</dbReference>
<dbReference type="GO" id="GO:0035513">
    <property type="term" value="P:oxidative RNA demethylation"/>
    <property type="evidence" value="ECO:0007669"/>
    <property type="project" value="TreeGrafter"/>
</dbReference>
<dbReference type="GO" id="GO:0005737">
    <property type="term" value="C:cytoplasm"/>
    <property type="evidence" value="ECO:0007669"/>
    <property type="project" value="TreeGrafter"/>
</dbReference>
<feature type="binding site" evidence="5">
    <location>
        <begin position="107"/>
        <end position="109"/>
    </location>
    <ligand>
        <name>2-oxoglutarate</name>
        <dbReference type="ChEBI" id="CHEBI:16810"/>
    </ligand>
</feature>
<dbReference type="Gene3D" id="2.60.120.590">
    <property type="entry name" value="Alpha-ketoglutarate-dependent dioxygenase AlkB-like"/>
    <property type="match status" value="1"/>
</dbReference>
<keyword evidence="3" id="KW-0560">Oxidoreductase</keyword>
<feature type="domain" description="Fe2OG dioxygenase" evidence="7">
    <location>
        <begin position="100"/>
        <end position="201"/>
    </location>
</feature>
<feature type="binding site" evidence="5">
    <location>
        <position position="122"/>
    </location>
    <ligand>
        <name>substrate</name>
    </ligand>
</feature>
<dbReference type="InterPro" id="IPR005123">
    <property type="entry name" value="Oxoglu/Fe-dep_dioxygenase_dom"/>
</dbReference>
<accession>A0A8J3G1J8</accession>
<dbReference type="EMBL" id="BMZH01000002">
    <property type="protein sequence ID" value="GHA85690.1"/>
    <property type="molecule type" value="Genomic_DNA"/>
</dbReference>
<feature type="binding site" evidence="5">
    <location>
        <begin position="192"/>
        <end position="198"/>
    </location>
    <ligand>
        <name>2-oxoglutarate</name>
        <dbReference type="ChEBI" id="CHEBI:16810"/>
    </ligand>
</feature>
<protein>
    <submittedName>
        <fullName evidence="8">Alkylated DNA repair dioxygenase</fullName>
    </submittedName>
</protein>
<dbReference type="GO" id="GO:0035516">
    <property type="term" value="F:broad specificity oxidative DNA demethylase activity"/>
    <property type="evidence" value="ECO:0007669"/>
    <property type="project" value="TreeGrafter"/>
</dbReference>
<feature type="binding site" evidence="5">
    <location>
        <position position="148"/>
    </location>
    <ligand>
        <name>substrate</name>
    </ligand>
</feature>
<gene>
    <name evidence="8" type="ORF">GCM10009069_06130</name>
</gene>
<dbReference type="InterPro" id="IPR027450">
    <property type="entry name" value="AlkB-like"/>
</dbReference>
<keyword evidence="1 6" id="KW-0479">Metal-binding</keyword>
<feature type="binding site" evidence="5">
    <location>
        <begin position="67"/>
        <end position="69"/>
    </location>
    <ligand>
        <name>substrate</name>
    </ligand>
</feature>
<dbReference type="GO" id="GO:0035515">
    <property type="term" value="F:oxidative RNA demethylase activity"/>
    <property type="evidence" value="ECO:0007669"/>
    <property type="project" value="TreeGrafter"/>
</dbReference>
<evidence type="ECO:0000256" key="1">
    <source>
        <dbReference type="ARBA" id="ARBA00022723"/>
    </source>
</evidence>
<name>A0A8J3G1J8_9PROT</name>
<keyword evidence="9" id="KW-1185">Reference proteome</keyword>
<sequence>MTYPDGFAHYPLYFSPDQQVALIDAVKAGTAQAPFYQPTMPRTGAPLSVVMSNFGPLGWVTDREGGYRYEATHPNTGVQWPDLPDLLSNLWREVTDWPEPPEACLINWYRDGAKMGMHIDRDEFDMNAPVVSVSLGDPAMFRIGGDARGGKTAGIKLFSGDVVVLSGPARRCYHGVSRVYYGQSALVPKGGRINLTMRFVGAPACGVTTKKAMI</sequence>
<evidence type="ECO:0000256" key="2">
    <source>
        <dbReference type="ARBA" id="ARBA00022964"/>
    </source>
</evidence>